<dbReference type="KEGG" id="fli:Fleli_2591"/>
<dbReference type="HOGENOM" id="CLU_3061783_0_0_10"/>
<accession>I4ALW9</accession>
<dbReference type="Proteomes" id="UP000006054">
    <property type="component" value="Chromosome"/>
</dbReference>
<feature type="transmembrane region" description="Helical" evidence="1">
    <location>
        <begin position="7"/>
        <end position="27"/>
    </location>
</feature>
<feature type="transmembrane region" description="Helical" evidence="1">
    <location>
        <begin position="33"/>
        <end position="51"/>
    </location>
</feature>
<reference evidence="3" key="1">
    <citation type="submission" date="2012-06" db="EMBL/GenBank/DDBJ databases">
        <title>The complete genome of Flexibacter litoralis DSM 6794.</title>
        <authorList>
            <person name="Lucas S."/>
            <person name="Copeland A."/>
            <person name="Lapidus A."/>
            <person name="Glavina del Rio T."/>
            <person name="Dalin E."/>
            <person name="Tice H."/>
            <person name="Bruce D."/>
            <person name="Goodwin L."/>
            <person name="Pitluck S."/>
            <person name="Peters L."/>
            <person name="Ovchinnikova G."/>
            <person name="Lu M."/>
            <person name="Kyrpides N."/>
            <person name="Mavromatis K."/>
            <person name="Ivanova N."/>
            <person name="Brettin T."/>
            <person name="Detter J.C."/>
            <person name="Han C."/>
            <person name="Larimer F."/>
            <person name="Land M."/>
            <person name="Hauser L."/>
            <person name="Markowitz V."/>
            <person name="Cheng J.-F."/>
            <person name="Hugenholtz P."/>
            <person name="Woyke T."/>
            <person name="Wu D."/>
            <person name="Spring S."/>
            <person name="Lang E."/>
            <person name="Kopitz M."/>
            <person name="Brambilla E."/>
            <person name="Klenk H.-P."/>
            <person name="Eisen J.A."/>
        </authorList>
    </citation>
    <scope>NUCLEOTIDE SEQUENCE [LARGE SCALE GENOMIC DNA]</scope>
    <source>
        <strain evidence="3">ATCC 23117 / DSM 6794 / NBRC 15988 / NCIMB 1366 / Sio-4</strain>
    </source>
</reference>
<keyword evidence="3" id="KW-1185">Reference proteome</keyword>
<evidence type="ECO:0000313" key="3">
    <source>
        <dbReference type="Proteomes" id="UP000006054"/>
    </source>
</evidence>
<keyword evidence="1" id="KW-0472">Membrane</keyword>
<protein>
    <submittedName>
        <fullName evidence="2">Uncharacterized protein</fullName>
    </submittedName>
</protein>
<evidence type="ECO:0000256" key="1">
    <source>
        <dbReference type="SAM" id="Phobius"/>
    </source>
</evidence>
<dbReference type="AlphaFoldDB" id="I4ALW9"/>
<keyword evidence="1" id="KW-1133">Transmembrane helix</keyword>
<organism evidence="2 3">
    <name type="scientific">Bernardetia litoralis (strain ATCC 23117 / DSM 6794 / NBRC 15988 / NCIMB 1366 / Fx l1 / Sio-4)</name>
    <name type="common">Flexibacter litoralis</name>
    <dbReference type="NCBI Taxonomy" id="880071"/>
    <lineage>
        <taxon>Bacteria</taxon>
        <taxon>Pseudomonadati</taxon>
        <taxon>Bacteroidota</taxon>
        <taxon>Cytophagia</taxon>
        <taxon>Cytophagales</taxon>
        <taxon>Bernardetiaceae</taxon>
        <taxon>Bernardetia</taxon>
    </lineage>
</organism>
<dbReference type="RefSeq" id="WP_014798391.1">
    <property type="nucleotide sequence ID" value="NC_018018.1"/>
</dbReference>
<proteinExistence type="predicted"/>
<evidence type="ECO:0000313" key="2">
    <source>
        <dbReference type="EMBL" id="AFM04954.1"/>
    </source>
</evidence>
<name>I4ALW9_BERLS</name>
<gene>
    <name evidence="2" type="ordered locus">Fleli_2591</name>
</gene>
<keyword evidence="1" id="KW-0812">Transmembrane</keyword>
<dbReference type="EMBL" id="CP003345">
    <property type="protein sequence ID" value="AFM04954.1"/>
    <property type="molecule type" value="Genomic_DNA"/>
</dbReference>
<sequence length="53" mass="5599">MNIMKAVKVAVLVVVAVVAIKIIIGFLVGTLSMVFTAAVIIGGIYLLYSIFKS</sequence>